<dbReference type="RefSeq" id="XP_041422889.1">
    <property type="nucleotide sequence ID" value="XM_041566955.1"/>
</dbReference>
<evidence type="ECO:0000313" key="3">
    <source>
        <dbReference type="Proteomes" id="UP000186698"/>
    </source>
</evidence>
<dbReference type="KEGG" id="xla:121394823"/>
<evidence type="ECO:0000256" key="1">
    <source>
        <dbReference type="SAM" id="Coils"/>
    </source>
</evidence>
<protein>
    <submittedName>
        <fullName evidence="4 5">Protein Pat-like isoform X1</fullName>
    </submittedName>
</protein>
<dbReference type="AlphaFoldDB" id="A0A1L8FUK0"/>
<accession>A0A1L8FUK0</accession>
<reference evidence="4 5" key="1">
    <citation type="submission" date="2025-04" db="UniProtKB">
        <authorList>
            <consortium name="RefSeq"/>
        </authorList>
    </citation>
    <scope>IDENTIFICATION</scope>
    <source>
        <strain evidence="4 5">J_2021</strain>
        <tissue evidence="4 5">Erythrocytes</tissue>
    </source>
</reference>
<gene>
    <name evidence="4 5" type="primary">LOC121394823</name>
</gene>
<dbReference type="RefSeq" id="XP_041422890.1">
    <property type="nucleotide sequence ID" value="XM_041566956.1"/>
</dbReference>
<dbReference type="GeneID" id="121394823"/>
<dbReference type="OMA" id="RRANNEC"/>
<proteinExistence type="predicted"/>
<dbReference type="Proteomes" id="UP000186698">
    <property type="component" value="Chromosome 6L"/>
</dbReference>
<sequence length="471" mass="52264">MESHLSGCDPRLEVKLENEELDCKNHLNLVTCEMGPPFINGFALSEPRTVQIKTETEELHNEHHLNQVESSTVPLTDGEFVPKVKMENTESAFKEHEVTAEREMDSVSTVGFPVTEPGAMQIKTEKEEAECEDHQDPMESAAVPLTDGGQFMASSQTPERSVASRTLERDVPPEVAPDTGSLLRQSMMLLGEESFPLRPHSNEQRSSLCTFDSASVHCQDCVEHKRLIRELQEQLEFLRGTVSETVKSAVSEAVTAATEALTHSMRDIVRDAVAQAMTNNIKKEAANQSQVPECECPAAPLPPTPKNSDGDEMVTVTPPPASDVSKAEKSWHSSYKSNSFPGTKSSSPSTSGAGNWKIGEQLPDIVLAPLSKKTLTYLARRANNECHRFAQMIFQHHVPFPLYQQWAKHVNIDGSRGKKALPRNLMRDIMLQTEAKFRLTDQDRKKVKDTINALLRMPRGASWISGPDSLN</sequence>
<dbReference type="PaxDb" id="8355-A0A1L8FUK0"/>
<feature type="region of interest" description="Disordered" evidence="2">
    <location>
        <begin position="151"/>
        <end position="178"/>
    </location>
</feature>
<keyword evidence="3" id="KW-1185">Reference proteome</keyword>
<keyword evidence="1" id="KW-0175">Coiled coil</keyword>
<evidence type="ECO:0000313" key="5">
    <source>
        <dbReference type="RefSeq" id="XP_041422890.1"/>
    </source>
</evidence>
<feature type="coiled-coil region" evidence="1">
    <location>
        <begin position="221"/>
        <end position="248"/>
    </location>
</feature>
<organism evidence="3 5">
    <name type="scientific">Xenopus laevis</name>
    <name type="common">African clawed frog</name>
    <dbReference type="NCBI Taxonomy" id="8355"/>
    <lineage>
        <taxon>Eukaryota</taxon>
        <taxon>Metazoa</taxon>
        <taxon>Chordata</taxon>
        <taxon>Craniata</taxon>
        <taxon>Vertebrata</taxon>
        <taxon>Euteleostomi</taxon>
        <taxon>Amphibia</taxon>
        <taxon>Batrachia</taxon>
        <taxon>Anura</taxon>
        <taxon>Pipoidea</taxon>
        <taxon>Pipidae</taxon>
        <taxon>Xenopodinae</taxon>
        <taxon>Xenopus</taxon>
        <taxon>Xenopus</taxon>
    </lineage>
</organism>
<feature type="region of interest" description="Disordered" evidence="2">
    <location>
        <begin position="285"/>
        <end position="355"/>
    </location>
</feature>
<evidence type="ECO:0000313" key="4">
    <source>
        <dbReference type="RefSeq" id="XP_041422889.1"/>
    </source>
</evidence>
<name>A0A1L8FUK0_XENLA</name>
<feature type="compositionally biased region" description="Low complexity" evidence="2">
    <location>
        <begin position="336"/>
        <end position="352"/>
    </location>
</feature>
<evidence type="ECO:0000256" key="2">
    <source>
        <dbReference type="SAM" id="MobiDB-lite"/>
    </source>
</evidence>